<dbReference type="EMBL" id="JAUKUD010000001">
    <property type="protein sequence ID" value="KAK0752741.1"/>
    <property type="molecule type" value="Genomic_DNA"/>
</dbReference>
<protein>
    <submittedName>
        <fullName evidence="2">Uncharacterized protein</fullName>
    </submittedName>
</protein>
<keyword evidence="3" id="KW-1185">Reference proteome</keyword>
<evidence type="ECO:0000256" key="1">
    <source>
        <dbReference type="SAM" id="SignalP"/>
    </source>
</evidence>
<evidence type="ECO:0000313" key="3">
    <source>
        <dbReference type="Proteomes" id="UP001172155"/>
    </source>
</evidence>
<dbReference type="AlphaFoldDB" id="A0AA40F7Y3"/>
<feature type="chain" id="PRO_5041274986" evidence="1">
    <location>
        <begin position="20"/>
        <end position="139"/>
    </location>
</feature>
<proteinExistence type="predicted"/>
<accession>A0AA40F7Y3</accession>
<gene>
    <name evidence="2" type="ORF">B0T18DRAFT_395300</name>
</gene>
<evidence type="ECO:0000313" key="2">
    <source>
        <dbReference type="EMBL" id="KAK0752741.1"/>
    </source>
</evidence>
<keyword evidence="1" id="KW-0732">Signal</keyword>
<organism evidence="2 3">
    <name type="scientific">Schizothecium vesticola</name>
    <dbReference type="NCBI Taxonomy" id="314040"/>
    <lineage>
        <taxon>Eukaryota</taxon>
        <taxon>Fungi</taxon>
        <taxon>Dikarya</taxon>
        <taxon>Ascomycota</taxon>
        <taxon>Pezizomycotina</taxon>
        <taxon>Sordariomycetes</taxon>
        <taxon>Sordariomycetidae</taxon>
        <taxon>Sordariales</taxon>
        <taxon>Schizotheciaceae</taxon>
        <taxon>Schizothecium</taxon>
    </lineage>
</organism>
<feature type="signal peptide" evidence="1">
    <location>
        <begin position="1"/>
        <end position="19"/>
    </location>
</feature>
<dbReference type="Proteomes" id="UP001172155">
    <property type="component" value="Unassembled WGS sequence"/>
</dbReference>
<name>A0AA40F7Y3_9PEZI</name>
<sequence>MKCTATLFGLAALLASSSASPVEVQARAITSANFSNYTVSCNGSTCSYSTNIALSDGTATSCTHTTTGATIPSNTGFWTCTVAGLVLRLNKLGAPVSAYRVTLTDARVPGSSVTLAHLSPFSEWPGDAAYTGPSSFTAP</sequence>
<reference evidence="2" key="1">
    <citation type="submission" date="2023-06" db="EMBL/GenBank/DDBJ databases">
        <title>Genome-scale phylogeny and comparative genomics of the fungal order Sordariales.</title>
        <authorList>
            <consortium name="Lawrence Berkeley National Laboratory"/>
            <person name="Hensen N."/>
            <person name="Bonometti L."/>
            <person name="Westerberg I."/>
            <person name="Brannstrom I.O."/>
            <person name="Guillou S."/>
            <person name="Cros-Aarteil S."/>
            <person name="Calhoun S."/>
            <person name="Haridas S."/>
            <person name="Kuo A."/>
            <person name="Mondo S."/>
            <person name="Pangilinan J."/>
            <person name="Riley R."/>
            <person name="LaButti K."/>
            <person name="Andreopoulos B."/>
            <person name="Lipzen A."/>
            <person name="Chen C."/>
            <person name="Yanf M."/>
            <person name="Daum C."/>
            <person name="Ng V."/>
            <person name="Clum A."/>
            <person name="Steindorff A."/>
            <person name="Ohm R."/>
            <person name="Martin F."/>
            <person name="Silar P."/>
            <person name="Natvig D."/>
            <person name="Lalanne C."/>
            <person name="Gautier V."/>
            <person name="Ament-velasquez S.L."/>
            <person name="Kruys A."/>
            <person name="Hutchinson M.I."/>
            <person name="Powell A.J."/>
            <person name="Barry K."/>
            <person name="Miller A.N."/>
            <person name="Grigoriev I.V."/>
            <person name="Debuchy R."/>
            <person name="Gladieux P."/>
            <person name="Thoren M.H."/>
            <person name="Johannesson H."/>
        </authorList>
    </citation>
    <scope>NUCLEOTIDE SEQUENCE</scope>
    <source>
        <strain evidence="2">SMH3187-1</strain>
    </source>
</reference>
<comment type="caution">
    <text evidence="2">The sequence shown here is derived from an EMBL/GenBank/DDBJ whole genome shotgun (WGS) entry which is preliminary data.</text>
</comment>